<dbReference type="Ensembl" id="ENSSCAT00000026000.1">
    <property type="protein sequence ID" value="ENSSCAP00000023343.1"/>
    <property type="gene ID" value="ENSSCAG00000016722.1"/>
</dbReference>
<gene>
    <name evidence="29" type="primary">ATP10A</name>
</gene>
<feature type="transmembrane region" description="Helical" evidence="26">
    <location>
        <begin position="269"/>
        <end position="291"/>
    </location>
</feature>
<evidence type="ECO:0000259" key="28">
    <source>
        <dbReference type="Pfam" id="PF16212"/>
    </source>
</evidence>
<dbReference type="PROSITE" id="PS00154">
    <property type="entry name" value="ATPASE_E1_E2"/>
    <property type="match status" value="1"/>
</dbReference>
<feature type="binding site" evidence="24">
    <location>
        <position position="915"/>
    </location>
    <ligand>
        <name>ATP</name>
        <dbReference type="ChEBI" id="CHEBI:30616"/>
    </ligand>
</feature>
<dbReference type="Gene3D" id="3.40.1110.10">
    <property type="entry name" value="Calcium-transporting ATPase, cytoplasmic domain N"/>
    <property type="match status" value="2"/>
</dbReference>
<reference evidence="29" key="1">
    <citation type="submission" date="2025-08" db="UniProtKB">
        <authorList>
            <consortium name="Ensembl"/>
        </authorList>
    </citation>
    <scope>IDENTIFICATION</scope>
</reference>
<dbReference type="InterPro" id="IPR036412">
    <property type="entry name" value="HAD-like_sf"/>
</dbReference>
<dbReference type="SUPFAM" id="SSF81653">
    <property type="entry name" value="Calcium ATPase, transduction domain A"/>
    <property type="match status" value="1"/>
</dbReference>
<evidence type="ECO:0000256" key="1">
    <source>
        <dbReference type="ARBA" id="ARBA00001946"/>
    </source>
</evidence>
<evidence type="ECO:0000256" key="13">
    <source>
        <dbReference type="ARBA" id="ARBA00022842"/>
    </source>
</evidence>
<dbReference type="InterPro" id="IPR023298">
    <property type="entry name" value="ATPase_P-typ_TM_dom_sf"/>
</dbReference>
<feature type="binding site" evidence="24">
    <location>
        <position position="388"/>
    </location>
    <ligand>
        <name>ATP</name>
        <dbReference type="ChEBI" id="CHEBI:30616"/>
    </ligand>
</feature>
<comment type="catalytic activity">
    <reaction evidence="19">
        <text>a beta-D-glucosyl-(1&lt;-&gt;1')-N-acylsphing-4-enine(out) + ATP + H2O = a beta-D-glucosyl-(1&lt;-&gt;1')-N-acylsphing-4-enine(in) + ADP + phosphate + H(+)</text>
        <dbReference type="Rhea" id="RHEA:66036"/>
        <dbReference type="ChEBI" id="CHEBI:15377"/>
        <dbReference type="ChEBI" id="CHEBI:15378"/>
        <dbReference type="ChEBI" id="CHEBI:22801"/>
        <dbReference type="ChEBI" id="CHEBI:30616"/>
        <dbReference type="ChEBI" id="CHEBI:43474"/>
        <dbReference type="ChEBI" id="CHEBI:456216"/>
    </reaction>
    <physiologicalReaction direction="left-to-right" evidence="19">
        <dbReference type="Rhea" id="RHEA:66037"/>
    </physiologicalReaction>
</comment>
<feature type="binding site" evidence="24">
    <location>
        <position position="914"/>
    </location>
    <ligand>
        <name>ATP</name>
        <dbReference type="ChEBI" id="CHEBI:30616"/>
    </ligand>
</feature>
<feature type="binding site" evidence="24">
    <location>
        <position position="891"/>
    </location>
    <ligand>
        <name>ATP</name>
        <dbReference type="ChEBI" id="CHEBI:30616"/>
    </ligand>
</feature>
<accession>A0A8C9NUF4</accession>
<dbReference type="FunFam" id="3.40.50.1000:FF:000110">
    <property type="entry name" value="Phospholipid-transporting ATPase"/>
    <property type="match status" value="1"/>
</dbReference>
<evidence type="ECO:0000256" key="24">
    <source>
        <dbReference type="PIRSR" id="PIRSR606539-2"/>
    </source>
</evidence>
<evidence type="ECO:0000256" key="7">
    <source>
        <dbReference type="ARBA" id="ARBA00022553"/>
    </source>
</evidence>
<evidence type="ECO:0000256" key="12">
    <source>
        <dbReference type="ARBA" id="ARBA00022840"/>
    </source>
</evidence>
<feature type="binding site" evidence="25">
    <location>
        <position position="911"/>
    </location>
    <ligand>
        <name>Mg(2+)</name>
        <dbReference type="ChEBI" id="CHEBI:18420"/>
    </ligand>
</feature>
<feature type="transmembrane region" description="Helical" evidence="26">
    <location>
        <begin position="46"/>
        <end position="64"/>
    </location>
</feature>
<evidence type="ECO:0000256" key="26">
    <source>
        <dbReference type="RuleBase" id="RU362033"/>
    </source>
</evidence>
<dbReference type="GO" id="GO:0005886">
    <property type="term" value="C:plasma membrane"/>
    <property type="evidence" value="ECO:0007669"/>
    <property type="project" value="UniProtKB-SubCell"/>
</dbReference>
<dbReference type="SUPFAM" id="SSF81660">
    <property type="entry name" value="Metal cation-transporting ATPase, ATP-binding domain N"/>
    <property type="match status" value="1"/>
</dbReference>
<evidence type="ECO:0000313" key="30">
    <source>
        <dbReference type="Proteomes" id="UP000694409"/>
    </source>
</evidence>
<evidence type="ECO:0000256" key="8">
    <source>
        <dbReference type="ARBA" id="ARBA00022692"/>
    </source>
</evidence>
<evidence type="ECO:0000256" key="17">
    <source>
        <dbReference type="ARBA" id="ARBA00023136"/>
    </source>
</evidence>
<evidence type="ECO:0000256" key="20">
    <source>
        <dbReference type="ARBA" id="ARBA00052223"/>
    </source>
</evidence>
<evidence type="ECO:0000256" key="21">
    <source>
        <dbReference type="ARBA" id="ARBA00056521"/>
    </source>
</evidence>
<feature type="binding site" evidence="24">
    <location>
        <position position="691"/>
    </location>
    <ligand>
        <name>ATP</name>
        <dbReference type="ChEBI" id="CHEBI:30616"/>
    </ligand>
</feature>
<comment type="catalytic activity">
    <reaction evidence="18 26">
        <text>ATP + H2O + phospholipidSide 1 = ADP + phosphate + phospholipidSide 2.</text>
        <dbReference type="EC" id="7.6.2.1"/>
    </reaction>
</comment>
<dbReference type="Pfam" id="PF16209">
    <property type="entry name" value="PhoLip_ATPase_N"/>
    <property type="match status" value="1"/>
</dbReference>
<evidence type="ECO:0000256" key="23">
    <source>
        <dbReference type="PIRSR" id="PIRSR606539-1"/>
    </source>
</evidence>
<dbReference type="GO" id="GO:0140326">
    <property type="term" value="F:ATPase-coupled intramembrane lipid transporter activity"/>
    <property type="evidence" value="ECO:0007669"/>
    <property type="project" value="UniProtKB-EC"/>
</dbReference>
<dbReference type="NCBIfam" id="TIGR01652">
    <property type="entry name" value="ATPase-Plipid"/>
    <property type="match status" value="2"/>
</dbReference>
<comment type="catalytic activity">
    <reaction evidence="20">
        <text>a 1,2-diacyl-sn-glycero-3-phosphocholine(out) + ATP + H2O = a 1,2-diacyl-sn-glycero-3-phosphocholine(in) + ADP + phosphate + H(+)</text>
        <dbReference type="Rhea" id="RHEA:38583"/>
        <dbReference type="ChEBI" id="CHEBI:15377"/>
        <dbReference type="ChEBI" id="CHEBI:15378"/>
        <dbReference type="ChEBI" id="CHEBI:30616"/>
        <dbReference type="ChEBI" id="CHEBI:43474"/>
        <dbReference type="ChEBI" id="CHEBI:57643"/>
        <dbReference type="ChEBI" id="CHEBI:456216"/>
    </reaction>
    <physiologicalReaction direction="left-to-right" evidence="20">
        <dbReference type="Rhea" id="RHEA:38584"/>
    </physiologicalReaction>
</comment>
<comment type="subunit">
    <text evidence="22">Component of a P4-ATPase flippase complex which consists of a catalytic alpha subunit ATP10A and an accessory beta subunit TMEM30A.</text>
</comment>
<feature type="binding site" evidence="25">
    <location>
        <position position="915"/>
    </location>
    <ligand>
        <name>Mg(2+)</name>
        <dbReference type="ChEBI" id="CHEBI:18420"/>
    </ligand>
</feature>
<dbReference type="SUPFAM" id="SSF81665">
    <property type="entry name" value="Calcium ATPase, transmembrane domain M"/>
    <property type="match status" value="1"/>
</dbReference>
<proteinExistence type="inferred from homology"/>
<dbReference type="Pfam" id="PF13246">
    <property type="entry name" value="Cation_ATPase"/>
    <property type="match status" value="1"/>
</dbReference>
<dbReference type="SUPFAM" id="SSF56784">
    <property type="entry name" value="HAD-like"/>
    <property type="match status" value="1"/>
</dbReference>
<feature type="binding site" evidence="24">
    <location>
        <position position="648"/>
    </location>
    <ligand>
        <name>ATP</name>
        <dbReference type="ChEBI" id="CHEBI:30616"/>
    </ligand>
</feature>
<feature type="transmembrane region" description="Helical" evidence="26">
    <location>
        <begin position="1001"/>
        <end position="1021"/>
    </location>
</feature>
<feature type="domain" description="P-type ATPase N-terminal" evidence="27">
    <location>
        <begin position="21"/>
        <end position="69"/>
    </location>
</feature>
<evidence type="ECO:0000256" key="16">
    <source>
        <dbReference type="ARBA" id="ARBA00023055"/>
    </source>
</evidence>
<feature type="transmembrane region" description="Helical" evidence="26">
    <location>
        <begin position="1051"/>
        <end position="1074"/>
    </location>
</feature>
<evidence type="ECO:0000256" key="3">
    <source>
        <dbReference type="ARBA" id="ARBA00004651"/>
    </source>
</evidence>
<evidence type="ECO:0000256" key="10">
    <source>
        <dbReference type="ARBA" id="ARBA00022741"/>
    </source>
</evidence>
<keyword evidence="9 25" id="KW-0479">Metal-binding</keyword>
<comment type="cofactor">
    <cofactor evidence="1 25">
        <name>Mg(2+)</name>
        <dbReference type="ChEBI" id="CHEBI:18420"/>
    </cofactor>
</comment>
<feature type="transmembrane region" description="Helical" evidence="26">
    <location>
        <begin position="311"/>
        <end position="333"/>
    </location>
</feature>
<keyword evidence="10 24" id="KW-0547">Nucleotide-binding</keyword>
<feature type="transmembrane region" description="Helical" evidence="26">
    <location>
        <begin position="1148"/>
        <end position="1167"/>
    </location>
</feature>
<feature type="transmembrane region" description="Helical" evidence="26">
    <location>
        <begin position="1080"/>
        <end position="1101"/>
    </location>
</feature>
<dbReference type="Pfam" id="PF16212">
    <property type="entry name" value="PhoLip_ATPase_C"/>
    <property type="match status" value="1"/>
</dbReference>
<evidence type="ECO:0000256" key="9">
    <source>
        <dbReference type="ARBA" id="ARBA00022723"/>
    </source>
</evidence>
<feature type="transmembrane region" description="Helical" evidence="26">
    <location>
        <begin position="1108"/>
        <end position="1128"/>
    </location>
</feature>
<name>A0A8C9NUF4_SERCA</name>
<keyword evidence="6" id="KW-1003">Cell membrane</keyword>
<dbReference type="GO" id="GO:0016887">
    <property type="term" value="F:ATP hydrolysis activity"/>
    <property type="evidence" value="ECO:0007669"/>
    <property type="project" value="InterPro"/>
</dbReference>
<keyword evidence="5" id="KW-0813">Transport</keyword>
<feature type="domain" description="P-type ATPase C-terminal" evidence="28">
    <location>
        <begin position="937"/>
        <end position="1170"/>
    </location>
</feature>
<dbReference type="PANTHER" id="PTHR24092:SF81">
    <property type="entry name" value="PHOSPHOLIPID-TRANSPORTING ATPASE VA"/>
    <property type="match status" value="1"/>
</dbReference>
<dbReference type="Gene3D" id="3.40.50.1000">
    <property type="entry name" value="HAD superfamily/HAD-like"/>
    <property type="match status" value="2"/>
</dbReference>
<organism evidence="29 30">
    <name type="scientific">Serinus canaria</name>
    <name type="common">Island canary</name>
    <name type="synonym">Fringilla canaria</name>
    <dbReference type="NCBI Taxonomy" id="9135"/>
    <lineage>
        <taxon>Eukaryota</taxon>
        <taxon>Metazoa</taxon>
        <taxon>Chordata</taxon>
        <taxon>Craniata</taxon>
        <taxon>Vertebrata</taxon>
        <taxon>Euteleostomi</taxon>
        <taxon>Archelosauria</taxon>
        <taxon>Archosauria</taxon>
        <taxon>Dinosauria</taxon>
        <taxon>Saurischia</taxon>
        <taxon>Theropoda</taxon>
        <taxon>Coelurosauria</taxon>
        <taxon>Aves</taxon>
        <taxon>Neognathae</taxon>
        <taxon>Neoaves</taxon>
        <taxon>Telluraves</taxon>
        <taxon>Australaves</taxon>
        <taxon>Passeriformes</taxon>
        <taxon>Passeroidea</taxon>
        <taxon>Fringillidae</taxon>
        <taxon>Carduelinae</taxon>
        <taxon>Serinus</taxon>
    </lineage>
</organism>
<dbReference type="InterPro" id="IPR006539">
    <property type="entry name" value="P-type_ATPase_IV"/>
</dbReference>
<keyword evidence="7" id="KW-0597">Phosphoprotein</keyword>
<comment type="function">
    <text evidence="21">Catalytic component of P4-ATPase flippase complex, which catalyzes the hydrolysis of ATP coupled to the transport of phosphatidylcholine (PC) from the outer to the inner leaflet of the plasma membrane. Initiates inward plasma membrane bending and recruitment of Bin/amphiphysin/Rvs (BAR) domain-containing proteins involved in membrane tubulation and cell trafficking. Facilitates ITGB1/beta1 integrin endocytosis, delaying cell adhesion and cell spreading on extracellular matrix. Has low flippase activity toward glucosylceramide (GlcCer).</text>
</comment>
<feature type="binding site" evidence="24">
    <location>
        <position position="389"/>
    </location>
    <ligand>
        <name>ATP</name>
        <dbReference type="ChEBI" id="CHEBI:30616"/>
    </ligand>
</feature>
<dbReference type="InterPro" id="IPR001757">
    <property type="entry name" value="P_typ_ATPase"/>
</dbReference>
<dbReference type="FunFam" id="2.70.150.10:FF:000022">
    <property type="entry name" value="Phospholipid-transporting ATPase"/>
    <property type="match status" value="1"/>
</dbReference>
<dbReference type="InterPro" id="IPR023299">
    <property type="entry name" value="ATPase_P-typ_cyto_dom_N"/>
</dbReference>
<dbReference type="SFLD" id="SFLDG00002">
    <property type="entry name" value="C1.7:_P-type_atpase_like"/>
    <property type="match status" value="1"/>
</dbReference>
<feature type="transmembrane region" description="Helical" evidence="26">
    <location>
        <begin position="70"/>
        <end position="88"/>
    </location>
</feature>
<dbReference type="InterPro" id="IPR018303">
    <property type="entry name" value="ATPase_P-typ_P_site"/>
</dbReference>
<dbReference type="CDD" id="cd02073">
    <property type="entry name" value="P-type_ATPase_APLT_Dnf-like"/>
    <property type="match status" value="1"/>
</dbReference>
<dbReference type="InterPro" id="IPR044492">
    <property type="entry name" value="P_typ_ATPase_HD_dom"/>
</dbReference>
<keyword evidence="8 26" id="KW-0812">Transmembrane</keyword>
<evidence type="ECO:0000256" key="18">
    <source>
        <dbReference type="ARBA" id="ARBA00034036"/>
    </source>
</evidence>
<keyword evidence="30" id="KW-1185">Reference proteome</keyword>
<dbReference type="InterPro" id="IPR032630">
    <property type="entry name" value="P_typ_ATPase_c"/>
</dbReference>
<keyword evidence="14 26" id="KW-1278">Translocase</keyword>
<dbReference type="GO" id="GO:0000287">
    <property type="term" value="F:magnesium ion binding"/>
    <property type="evidence" value="ECO:0007669"/>
    <property type="project" value="UniProtKB-UniRule"/>
</dbReference>
<dbReference type="InterPro" id="IPR023214">
    <property type="entry name" value="HAD_sf"/>
</dbReference>
<evidence type="ECO:0000256" key="25">
    <source>
        <dbReference type="PIRSR" id="PIRSR606539-3"/>
    </source>
</evidence>
<dbReference type="SFLD" id="SFLDS00003">
    <property type="entry name" value="Haloacid_Dehalogenase"/>
    <property type="match status" value="1"/>
</dbReference>
<evidence type="ECO:0000313" key="29">
    <source>
        <dbReference type="Ensembl" id="ENSSCAP00000023343.1"/>
    </source>
</evidence>
<evidence type="ECO:0000256" key="22">
    <source>
        <dbReference type="ARBA" id="ARBA00065679"/>
    </source>
</evidence>
<dbReference type="EC" id="7.6.2.1" evidence="26"/>
<dbReference type="Gene3D" id="2.70.150.10">
    <property type="entry name" value="Calcium-transporting ATPase, cytoplasmic transduction domain A"/>
    <property type="match status" value="1"/>
</dbReference>
<evidence type="ECO:0000256" key="5">
    <source>
        <dbReference type="ARBA" id="ARBA00022448"/>
    </source>
</evidence>
<dbReference type="Gene3D" id="1.20.1110.10">
    <property type="entry name" value="Calcium-transporting ATPase, transmembrane domain"/>
    <property type="match status" value="1"/>
</dbReference>
<feature type="active site" description="4-aspartylphosphate intermediate" evidence="23">
    <location>
        <position position="387"/>
    </location>
</feature>
<dbReference type="InterPro" id="IPR008250">
    <property type="entry name" value="ATPase_P-typ_transduc_dom_A_sf"/>
</dbReference>
<dbReference type="GO" id="GO:0005524">
    <property type="term" value="F:ATP binding"/>
    <property type="evidence" value="ECO:0007669"/>
    <property type="project" value="UniProtKB-UniRule"/>
</dbReference>
<evidence type="ECO:0000256" key="19">
    <source>
        <dbReference type="ARBA" id="ARBA00050913"/>
    </source>
</evidence>
<evidence type="ECO:0000256" key="14">
    <source>
        <dbReference type="ARBA" id="ARBA00022967"/>
    </source>
</evidence>
<evidence type="ECO:0000256" key="6">
    <source>
        <dbReference type="ARBA" id="ARBA00022475"/>
    </source>
</evidence>
<keyword evidence="15 26" id="KW-1133">Transmembrane helix</keyword>
<dbReference type="GO" id="GO:0005789">
    <property type="term" value="C:endoplasmic reticulum membrane"/>
    <property type="evidence" value="ECO:0007669"/>
    <property type="project" value="UniProtKB-SubCell"/>
</dbReference>
<keyword evidence="11" id="KW-0256">Endoplasmic reticulum</keyword>
<dbReference type="FunFam" id="3.40.1110.10:FF:000009">
    <property type="entry name" value="Phospholipid-transporting ATPase"/>
    <property type="match status" value="1"/>
</dbReference>
<evidence type="ECO:0000256" key="11">
    <source>
        <dbReference type="ARBA" id="ARBA00022824"/>
    </source>
</evidence>
<keyword evidence="13 25" id="KW-0460">Magnesium</keyword>
<dbReference type="SFLD" id="SFLDF00027">
    <property type="entry name" value="p-type_atpase"/>
    <property type="match status" value="1"/>
</dbReference>
<feature type="binding site" evidence="24">
    <location>
        <position position="387"/>
    </location>
    <ligand>
        <name>ATP</name>
        <dbReference type="ChEBI" id="CHEBI:30616"/>
    </ligand>
</feature>
<comment type="similarity">
    <text evidence="4 26">Belongs to the cation transport ATPase (P-type) (TC 3.A.3) family. Type IV subfamily.</text>
</comment>
<protein>
    <recommendedName>
        <fullName evidence="26">Phospholipid-transporting ATPase</fullName>
        <ecNumber evidence="26">7.6.2.1</ecNumber>
    </recommendedName>
</protein>
<evidence type="ECO:0000256" key="2">
    <source>
        <dbReference type="ARBA" id="ARBA00004586"/>
    </source>
</evidence>
<sequence>DTHSTSTRSWPEKSKGTVLACNRLKTTKYTALSFLPKNLFEQFHRLANVYFVFIALLNFVPAVNAFQPELALAPVLFILAVTAIKDLWEDYSRYRSDKEINHMECLVYSRTEKKYINRYWKEVKVGDFVQLRCNEIIPADILLLSSSDPDGLCHIETANLDGETNLKQRQVVRRFLELVKFDPLKFTSVIECEKPNNDLSRFRGYIIHKSGKKDGLFKENLLLRGCTIRNTEEVAGIVIYAGHETKALLNNNGPRYKRSKLERQMNADVLWCVLILLIMCLFSAIGHGLWVWQYGEKKKPIFDVPGPDGKYLSPVLASVYLFLTMIIVFQVLIPISLYVSIEIVKICQVYFIHQDKDLYDEETDSQLQCRALNITEDLGQVQFIFSDKTGTLTENKMVFRRCTVSGIEYSHDDNVEHLAVWQQIDLQEDKEFIFSILGSYYGSFIYSFCHLMKDKRRLLEKVNECAKHLEVMRSHEQPLSHLSPELCDVFDFFIALTICNTVVVTAPNQPRQKVTTSKSMHRFGLSTLSSTSTDSTLLKLEEKLAYSAQMNNNGYSSQQGRTAVGGALEEGELRYEAESPDEAALVYAARAYNCSLVGRLSDQVSVELPHLGTLSFEVLHTLGFDSVRKRMSVVVRHPLTDEINVYTKGADSVVMDLLLPCSSDDPRGKHQKKIRSKTQNYLNLYAVDGLRTLCIAKRVLSKEEYGCWLKTHLEAESSIENREELLFQSALRLEKNLHLLGVTGIEDRLQDGVPETIASLRKAGLQIWVLTGDKQETAVNIAYACKLLDHDEEIITLNAESPETCAVLLEQCLQCVESKFSNNTIDGATGNMTVGFTPLYPPSSPVLSSLGLVIDGRTLAYALEPTLEDKFLALAKRCRSVLCCRSTPLQKSMVVKLVRDKLKAMTLAIGDGANDVSMIQVADVGVGISGQEGMQAVMASDFAIPRFRHLEKLLLVHGHWCYSRLANMVLYFFYKNAMFVALLFWYQFYCGFSGSSMIDQWYLIFFNLFFSSLPQLVTGVLDKDVPAEVLIAVPQLYKSGQNMEEYQPHMFWMNMIDAMYQSLVCFFIPYFTYYDSEVDIFSWGTPITTIALFTIILHLAIETKTWTFLHWSSCIFSIILFFFVALVYNASCPVCHPPSNPYWTMERLMGDPVFYFTCIISPVVALLPRYYSFSPSLGSNASDCYKADNQSIPLPTSPQTGESLFQQDKKADHKTDQTVAASPQGAVLYEENKLPSSAGKGKESGLERSVGFHEVQCGTSEVESLPVGTTFPWSSAVDQADFSLLKWITSTPLFSHIGTVLQVSSSSLQNEARDSMCVLGSSLHVDFKGLKEESSNNLQDKMKGTPTDCCKNDNSETTFL</sequence>
<feature type="binding site" evidence="24">
    <location>
        <position position="771"/>
    </location>
    <ligand>
        <name>ATP</name>
        <dbReference type="ChEBI" id="CHEBI:30616"/>
    </ligand>
</feature>
<evidence type="ECO:0000256" key="15">
    <source>
        <dbReference type="ARBA" id="ARBA00022989"/>
    </source>
</evidence>
<feature type="binding site" evidence="24">
    <location>
        <position position="885"/>
    </location>
    <ligand>
        <name>ATP</name>
        <dbReference type="ChEBI" id="CHEBI:30616"/>
    </ligand>
</feature>
<feature type="binding site" evidence="25">
    <location>
        <position position="387"/>
    </location>
    <ligand>
        <name>Mg(2+)</name>
        <dbReference type="ChEBI" id="CHEBI:18420"/>
    </ligand>
</feature>
<dbReference type="InterPro" id="IPR032631">
    <property type="entry name" value="P-type_ATPase_N"/>
</dbReference>
<comment type="subcellular location">
    <subcellularLocation>
        <location evidence="3">Cell membrane</location>
        <topology evidence="3">Multi-pass membrane protein</topology>
    </subcellularLocation>
    <subcellularLocation>
        <location evidence="2">Endoplasmic reticulum membrane</location>
    </subcellularLocation>
    <subcellularLocation>
        <location evidence="26">Membrane</location>
        <topology evidence="26">Multi-pass membrane protein</topology>
    </subcellularLocation>
</comment>
<dbReference type="Proteomes" id="UP000694409">
    <property type="component" value="Unassembled WGS sequence"/>
</dbReference>
<feature type="transmembrane region" description="Helical" evidence="26">
    <location>
        <begin position="969"/>
        <end position="989"/>
    </location>
</feature>
<evidence type="ECO:0000256" key="4">
    <source>
        <dbReference type="ARBA" id="ARBA00008109"/>
    </source>
</evidence>
<feature type="binding site" evidence="25">
    <location>
        <position position="389"/>
    </location>
    <ligand>
        <name>Mg(2+)</name>
        <dbReference type="ChEBI" id="CHEBI:18420"/>
    </ligand>
</feature>
<keyword evidence="16" id="KW-0445">Lipid transport</keyword>
<dbReference type="PANTHER" id="PTHR24092">
    <property type="entry name" value="PROBABLE PHOSPHOLIPID-TRANSPORTING ATPASE"/>
    <property type="match status" value="1"/>
</dbReference>
<feature type="binding site" evidence="24">
    <location>
        <position position="582"/>
    </location>
    <ligand>
        <name>ATP</name>
        <dbReference type="ChEBI" id="CHEBI:30616"/>
    </ligand>
</feature>
<dbReference type="GO" id="GO:0045332">
    <property type="term" value="P:phospholipid translocation"/>
    <property type="evidence" value="ECO:0007669"/>
    <property type="project" value="TreeGrafter"/>
</dbReference>
<feature type="binding site" evidence="24">
    <location>
        <position position="624"/>
    </location>
    <ligand>
        <name>ATP</name>
        <dbReference type="ChEBI" id="CHEBI:30616"/>
    </ligand>
</feature>
<feature type="binding site" evidence="24">
    <location>
        <position position="773"/>
    </location>
    <ligand>
        <name>ATP</name>
        <dbReference type="ChEBI" id="CHEBI:30616"/>
    </ligand>
</feature>
<feature type="binding site" evidence="24">
    <location>
        <position position="772"/>
    </location>
    <ligand>
        <name>ATP</name>
        <dbReference type="ChEBI" id="CHEBI:30616"/>
    </ligand>
</feature>
<dbReference type="NCBIfam" id="TIGR01494">
    <property type="entry name" value="ATPase_P-type"/>
    <property type="match status" value="1"/>
</dbReference>
<dbReference type="GeneTree" id="ENSGT00940000157895"/>
<evidence type="ECO:0000259" key="27">
    <source>
        <dbReference type="Pfam" id="PF16209"/>
    </source>
</evidence>
<keyword evidence="17 26" id="KW-0472">Membrane</keyword>
<keyword evidence="12 24" id="KW-0067">ATP-binding</keyword>
<dbReference type="PRINTS" id="PR00119">
    <property type="entry name" value="CATATPASE"/>
</dbReference>
<reference evidence="29" key="2">
    <citation type="submission" date="2025-09" db="UniProtKB">
        <authorList>
            <consortium name="Ensembl"/>
        </authorList>
    </citation>
    <scope>IDENTIFICATION</scope>
</reference>